<feature type="domain" description="Amidohydrolase-related" evidence="8">
    <location>
        <begin position="55"/>
        <end position="487"/>
    </location>
</feature>
<reference evidence="9 10" key="1">
    <citation type="submission" date="2016-03" db="EMBL/GenBank/DDBJ databases">
        <title>Draft genome sequence of the Fonsecaea monophora CBS 269.37.</title>
        <authorList>
            <person name="Bombassaro A."/>
            <person name="Vinicius W.A."/>
            <person name="De Hoog S."/>
            <person name="Sun J."/>
            <person name="Souza E.M."/>
            <person name="Raittz R.T."/>
            <person name="Costa F."/>
            <person name="Leao A.C."/>
            <person name="Tadra-Sfeir M.Z."/>
            <person name="Baura V."/>
            <person name="Balsanelli E."/>
            <person name="Pedrosa F.O."/>
            <person name="Moreno L.F."/>
            <person name="Steffens M.B."/>
            <person name="Xi L."/>
            <person name="Bocca A.L."/>
            <person name="Felipe M.S."/>
            <person name="Teixeira M."/>
            <person name="Telles Filho F.Q."/>
            <person name="Azevedo C.M."/>
            <person name="Gomes R."/>
            <person name="Vicente V.A."/>
        </authorList>
    </citation>
    <scope>NUCLEOTIDE SEQUENCE [LARGE SCALE GENOMIC DNA]</scope>
    <source>
        <strain evidence="9 10">CBS 269.37</strain>
    </source>
</reference>
<comment type="cofactor">
    <cofactor evidence="1">
        <name>Zn(2+)</name>
        <dbReference type="ChEBI" id="CHEBI:29105"/>
    </cofactor>
</comment>
<evidence type="ECO:0000256" key="1">
    <source>
        <dbReference type="ARBA" id="ARBA00001947"/>
    </source>
</evidence>
<dbReference type="GO" id="GO:0005737">
    <property type="term" value="C:cytoplasm"/>
    <property type="evidence" value="ECO:0007669"/>
    <property type="project" value="InterPro"/>
</dbReference>
<comment type="caution">
    <text evidence="9">The sequence shown here is derived from an EMBL/GenBank/DDBJ whole genome shotgun (WGS) entry which is preliminary data.</text>
</comment>
<comment type="PTM">
    <text evidence="7">Carbamylation allows a single lysine to coordinate two divalent metal cations.</text>
</comment>
<dbReference type="Pfam" id="PF01979">
    <property type="entry name" value="Amidohydro_1"/>
    <property type="match status" value="1"/>
</dbReference>
<comment type="similarity">
    <text evidence="2">Belongs to the metallo-dependent hydrolases superfamily. Hydantoinase/dihydropyrimidinase family.</text>
</comment>
<dbReference type="FunFam" id="3.20.20.140:FF:000174">
    <property type="entry name" value="Dihydropyrimidinase-related protein 2"/>
    <property type="match status" value="1"/>
</dbReference>
<dbReference type="CDD" id="cd01314">
    <property type="entry name" value="D-HYD"/>
    <property type="match status" value="1"/>
</dbReference>
<sequence>MEFDLIVRNGNVVTASDIWYNCDIGIKNGTIVAVARDLPIRNGDQVSILDAEGAYITPGGIDTHVHLSQLYEASVDSLMRTQITNGKIPDLANYTNDTYDTGTRSAVAGGTTTVITFASQLRDDESLVPVLEEYAKLADGQSYCDYAFHMILSNPTKHVLDVDLPMMVEKYGITSVKIYMTYKAFQLRDYQILDVMHAARRLGITTMVHAENADVIDWMTEHLEEQGMTAPYHHGTSRPPIVEAEATTNGELTPFVLGQNRAIVLSELMDTPILLVHISGGHATRVIRDAQTRLLPVHGETCPQYLFLLADSMKKEGFEGAKCVCSPPIREEAADQDAIWTGIKNGTFTTLSSDHAPIKFDHPQGKLRGLAHGGGEQGKFQYIPNGLPGVETRVPLLWSGGVLTGRITPQKFVEVTATNPAKLYGLSNKGTIGPGFDADLTIWYPQDKFKPFKLTNDMLHHAIDYTPFEGIEFKNWPRYTLVRGTVVFKEGEVVGKLGYGKYQHRTKSTLSGPRNQFLSEWRPVYPMN</sequence>
<comment type="catalytic activity">
    <reaction evidence="5">
        <text>5,6-dihydrouracil + H2O = 3-(carbamoylamino)propanoate + H(+)</text>
        <dbReference type="Rhea" id="RHEA:16121"/>
        <dbReference type="ChEBI" id="CHEBI:11892"/>
        <dbReference type="ChEBI" id="CHEBI:15377"/>
        <dbReference type="ChEBI" id="CHEBI:15378"/>
        <dbReference type="ChEBI" id="CHEBI:15901"/>
        <dbReference type="EC" id="3.5.2.2"/>
    </reaction>
</comment>
<keyword evidence="10" id="KW-1185">Reference proteome</keyword>
<protein>
    <recommendedName>
        <fullName evidence="6">dihydropyrimidinase</fullName>
        <ecNumber evidence="6">3.5.2.2</ecNumber>
    </recommendedName>
</protein>
<dbReference type="EMBL" id="LVKK01000063">
    <property type="protein sequence ID" value="OAG37996.1"/>
    <property type="molecule type" value="Genomic_DNA"/>
</dbReference>
<evidence type="ECO:0000256" key="5">
    <source>
        <dbReference type="ARBA" id="ARBA00036696"/>
    </source>
</evidence>
<proteinExistence type="inferred from homology"/>
<evidence type="ECO:0000256" key="2">
    <source>
        <dbReference type="ARBA" id="ARBA00008829"/>
    </source>
</evidence>
<gene>
    <name evidence="9" type="ORF">AYO21_07846</name>
</gene>
<dbReference type="InterPro" id="IPR050378">
    <property type="entry name" value="Metallo-dep_Hydrolases_sf"/>
</dbReference>
<dbReference type="NCBIfam" id="TIGR02033">
    <property type="entry name" value="D-hydantoinase"/>
    <property type="match status" value="1"/>
</dbReference>
<dbReference type="OrthoDB" id="1924787at2759"/>
<dbReference type="Proteomes" id="UP000077002">
    <property type="component" value="Unassembled WGS sequence"/>
</dbReference>
<dbReference type="InterPro" id="IPR011778">
    <property type="entry name" value="Hydantoinase/dihydroPyrase"/>
</dbReference>
<accession>A0A177F2E6</accession>
<evidence type="ECO:0000256" key="3">
    <source>
        <dbReference type="ARBA" id="ARBA00022723"/>
    </source>
</evidence>
<dbReference type="Gene3D" id="2.30.40.10">
    <property type="entry name" value="Urease, subunit C, domain 1"/>
    <property type="match status" value="1"/>
</dbReference>
<dbReference type="InterPro" id="IPR032466">
    <property type="entry name" value="Metal_Hydrolase"/>
</dbReference>
<dbReference type="SUPFAM" id="SSF51338">
    <property type="entry name" value="Composite domain of metallo-dependent hydrolases"/>
    <property type="match status" value="1"/>
</dbReference>
<dbReference type="Gene3D" id="3.20.20.140">
    <property type="entry name" value="Metal-dependent hydrolases"/>
    <property type="match status" value="1"/>
</dbReference>
<name>A0A177F2E6_9EURO</name>
<dbReference type="EC" id="3.5.2.2" evidence="6"/>
<dbReference type="GO" id="GO:0046872">
    <property type="term" value="F:metal ion binding"/>
    <property type="evidence" value="ECO:0007669"/>
    <property type="project" value="UniProtKB-KW"/>
</dbReference>
<dbReference type="GeneID" id="34602999"/>
<dbReference type="RefSeq" id="XP_022509948.1">
    <property type="nucleotide sequence ID" value="XM_022657799.1"/>
</dbReference>
<dbReference type="InterPro" id="IPR006680">
    <property type="entry name" value="Amidohydro-rel"/>
</dbReference>
<dbReference type="PANTHER" id="PTHR11647:SF1">
    <property type="entry name" value="COLLAPSIN RESPONSE MEDIATOR PROTEIN"/>
    <property type="match status" value="1"/>
</dbReference>
<dbReference type="AlphaFoldDB" id="A0A177F2E6"/>
<organism evidence="9 10">
    <name type="scientific">Fonsecaea monophora</name>
    <dbReference type="NCBI Taxonomy" id="254056"/>
    <lineage>
        <taxon>Eukaryota</taxon>
        <taxon>Fungi</taxon>
        <taxon>Dikarya</taxon>
        <taxon>Ascomycota</taxon>
        <taxon>Pezizomycotina</taxon>
        <taxon>Eurotiomycetes</taxon>
        <taxon>Chaetothyriomycetidae</taxon>
        <taxon>Chaetothyriales</taxon>
        <taxon>Herpotrichiellaceae</taxon>
        <taxon>Fonsecaea</taxon>
    </lineage>
</organism>
<evidence type="ECO:0000313" key="10">
    <source>
        <dbReference type="Proteomes" id="UP000077002"/>
    </source>
</evidence>
<evidence type="ECO:0000256" key="6">
    <source>
        <dbReference type="ARBA" id="ARBA00039113"/>
    </source>
</evidence>
<evidence type="ECO:0000313" key="9">
    <source>
        <dbReference type="EMBL" id="OAG37996.1"/>
    </source>
</evidence>
<dbReference type="SUPFAM" id="SSF51556">
    <property type="entry name" value="Metallo-dependent hydrolases"/>
    <property type="match status" value="1"/>
</dbReference>
<evidence type="ECO:0000256" key="7">
    <source>
        <dbReference type="PIRSR" id="PIRSR611778-50"/>
    </source>
</evidence>
<keyword evidence="4" id="KW-0378">Hydrolase</keyword>
<feature type="modified residue" description="N6-carboxylysine" evidence="7">
    <location>
        <position position="177"/>
    </location>
</feature>
<keyword evidence="3" id="KW-0479">Metal-binding</keyword>
<evidence type="ECO:0000256" key="4">
    <source>
        <dbReference type="ARBA" id="ARBA00022801"/>
    </source>
</evidence>
<dbReference type="InterPro" id="IPR011059">
    <property type="entry name" value="Metal-dep_hydrolase_composite"/>
</dbReference>
<dbReference type="GO" id="GO:0004157">
    <property type="term" value="F:dihydropyrimidinase activity"/>
    <property type="evidence" value="ECO:0007669"/>
    <property type="project" value="UniProtKB-EC"/>
</dbReference>
<evidence type="ECO:0000259" key="8">
    <source>
        <dbReference type="Pfam" id="PF01979"/>
    </source>
</evidence>
<dbReference type="PANTHER" id="PTHR11647">
    <property type="entry name" value="HYDRANTOINASE/DIHYDROPYRIMIDINASE FAMILY MEMBER"/>
    <property type="match status" value="1"/>
</dbReference>